<dbReference type="SMART" id="SM00529">
    <property type="entry name" value="HTH_DTXR"/>
    <property type="match status" value="1"/>
</dbReference>
<dbReference type="GO" id="GO:0003700">
    <property type="term" value="F:DNA-binding transcription factor activity"/>
    <property type="evidence" value="ECO:0007669"/>
    <property type="project" value="InterPro"/>
</dbReference>
<keyword evidence="3" id="KW-0238">DNA-binding</keyword>
<feature type="domain" description="HTH dtxR-type" evidence="5">
    <location>
        <begin position="9"/>
        <end position="67"/>
    </location>
</feature>
<dbReference type="InterPro" id="IPR022687">
    <property type="entry name" value="HTH_DTXR"/>
</dbReference>
<protein>
    <submittedName>
        <fullName evidence="6">Metal-dependent transcriptional regulator</fullName>
    </submittedName>
</protein>
<dbReference type="SUPFAM" id="SSF47979">
    <property type="entry name" value="Iron-dependent repressor protein, dimerization domain"/>
    <property type="match status" value="1"/>
</dbReference>
<proteinExistence type="inferred from homology"/>
<dbReference type="AlphaFoldDB" id="A0A9E5DAX8"/>
<dbReference type="InterPro" id="IPR036421">
    <property type="entry name" value="Fe_dep_repressor_sf"/>
</dbReference>
<dbReference type="InterPro" id="IPR001367">
    <property type="entry name" value="Fe_dep_repressor"/>
</dbReference>
<dbReference type="Proteomes" id="UP001056766">
    <property type="component" value="Unassembled WGS sequence"/>
</dbReference>
<dbReference type="InterPro" id="IPR036390">
    <property type="entry name" value="WH_DNA-bd_sf"/>
</dbReference>
<evidence type="ECO:0000259" key="5">
    <source>
        <dbReference type="PROSITE" id="PS50944"/>
    </source>
</evidence>
<dbReference type="GO" id="GO:0003677">
    <property type="term" value="F:DNA binding"/>
    <property type="evidence" value="ECO:0007669"/>
    <property type="project" value="UniProtKB-KW"/>
</dbReference>
<evidence type="ECO:0000313" key="6">
    <source>
        <dbReference type="EMBL" id="MCM1985464.1"/>
    </source>
</evidence>
<dbReference type="EMBL" id="JAGSOI010000001">
    <property type="protein sequence ID" value="MCM1985464.1"/>
    <property type="molecule type" value="Genomic_DNA"/>
</dbReference>
<accession>A0A9E5DAX8</accession>
<reference evidence="6" key="1">
    <citation type="journal article" date="2021" name="mSystems">
        <title>Bacteria and Archaea Synergistically Convert Glycine Betaine to Biogenic Methane in the Formosa Cold Seep of the South China Sea.</title>
        <authorList>
            <person name="Li L."/>
            <person name="Zhang W."/>
            <person name="Zhang S."/>
            <person name="Song L."/>
            <person name="Sun Q."/>
            <person name="Zhang H."/>
            <person name="Xiang H."/>
            <person name="Dong X."/>
        </authorList>
    </citation>
    <scope>NUCLEOTIDE SEQUENCE</scope>
    <source>
        <strain evidence="6">LLY</strain>
    </source>
</reference>
<dbReference type="Gene3D" id="1.10.10.10">
    <property type="entry name" value="Winged helix-like DNA-binding domain superfamily/Winged helix DNA-binding domain"/>
    <property type="match status" value="1"/>
</dbReference>
<dbReference type="RefSeq" id="WP_250866841.1">
    <property type="nucleotide sequence ID" value="NZ_JAGSOI010000001.1"/>
</dbReference>
<reference evidence="6" key="2">
    <citation type="submission" date="2021-04" db="EMBL/GenBank/DDBJ databases">
        <authorList>
            <person name="Dong X."/>
        </authorList>
    </citation>
    <scope>NUCLEOTIDE SEQUENCE</scope>
    <source>
        <strain evidence="6">LLY</strain>
    </source>
</reference>
<dbReference type="Pfam" id="PF01325">
    <property type="entry name" value="Fe_dep_repress"/>
    <property type="match status" value="1"/>
</dbReference>
<comment type="similarity">
    <text evidence="1">Belongs to the DtxR/MntR family.</text>
</comment>
<evidence type="ECO:0000256" key="4">
    <source>
        <dbReference type="ARBA" id="ARBA00023163"/>
    </source>
</evidence>
<dbReference type="InterPro" id="IPR022689">
    <property type="entry name" value="Iron_dep_repressor"/>
</dbReference>
<dbReference type="GO" id="GO:0046983">
    <property type="term" value="F:protein dimerization activity"/>
    <property type="evidence" value="ECO:0007669"/>
    <property type="project" value="InterPro"/>
</dbReference>
<keyword evidence="7" id="KW-1185">Reference proteome</keyword>
<sequence length="145" mass="16305">MENITGLELSPKKIEYLKFLLEKGDNVRTTDISRHMKVDPSTTTKAISELDSTGYVKHIPYRGVSLTEKGKEYTHFILRRHRILSLMLNHYGLSPEESCKEVARFEGFVSKDAIDAICNSMGHPTFGVCGRIEHDGCGLDHEGHA</sequence>
<evidence type="ECO:0000256" key="1">
    <source>
        <dbReference type="ARBA" id="ARBA00007871"/>
    </source>
</evidence>
<dbReference type="InterPro" id="IPR050536">
    <property type="entry name" value="DtxR_MntR_Metal-Reg"/>
</dbReference>
<name>A0A9E5DAX8_9EURY</name>
<keyword evidence="4" id="KW-0804">Transcription</keyword>
<dbReference type="Pfam" id="PF02742">
    <property type="entry name" value="Fe_dep_repr_C"/>
    <property type="match status" value="1"/>
</dbReference>
<dbReference type="SUPFAM" id="SSF46785">
    <property type="entry name" value="Winged helix' DNA-binding domain"/>
    <property type="match status" value="1"/>
</dbReference>
<dbReference type="GO" id="GO:0046914">
    <property type="term" value="F:transition metal ion binding"/>
    <property type="evidence" value="ECO:0007669"/>
    <property type="project" value="InterPro"/>
</dbReference>
<dbReference type="PANTHER" id="PTHR33238:SF7">
    <property type="entry name" value="IRON-DEPENDENT TRANSCRIPTIONAL REGULATOR"/>
    <property type="match status" value="1"/>
</dbReference>
<comment type="caution">
    <text evidence="6">The sequence shown here is derived from an EMBL/GenBank/DDBJ whole genome shotgun (WGS) entry which is preliminary data.</text>
</comment>
<keyword evidence="2" id="KW-0805">Transcription regulation</keyword>
<evidence type="ECO:0000256" key="2">
    <source>
        <dbReference type="ARBA" id="ARBA00023015"/>
    </source>
</evidence>
<dbReference type="InterPro" id="IPR036388">
    <property type="entry name" value="WH-like_DNA-bd_sf"/>
</dbReference>
<dbReference type="PROSITE" id="PS50944">
    <property type="entry name" value="HTH_DTXR"/>
    <property type="match status" value="1"/>
</dbReference>
<organism evidence="6 7">
    <name type="scientific">Methanococcoides seepicolus</name>
    <dbReference type="NCBI Taxonomy" id="2828780"/>
    <lineage>
        <taxon>Archaea</taxon>
        <taxon>Methanobacteriati</taxon>
        <taxon>Methanobacteriota</taxon>
        <taxon>Stenosarchaea group</taxon>
        <taxon>Methanomicrobia</taxon>
        <taxon>Methanosarcinales</taxon>
        <taxon>Methanosarcinaceae</taxon>
        <taxon>Methanococcoides</taxon>
    </lineage>
</organism>
<evidence type="ECO:0000256" key="3">
    <source>
        <dbReference type="ARBA" id="ARBA00023125"/>
    </source>
</evidence>
<gene>
    <name evidence="6" type="ORF">KDK67_00285</name>
</gene>
<dbReference type="PANTHER" id="PTHR33238">
    <property type="entry name" value="IRON (METAL) DEPENDENT REPRESSOR, DTXR FAMILY"/>
    <property type="match status" value="1"/>
</dbReference>
<evidence type="ECO:0000313" key="7">
    <source>
        <dbReference type="Proteomes" id="UP001056766"/>
    </source>
</evidence>